<dbReference type="PANTHER" id="PTHR36902:SF1">
    <property type="entry name" value="ENRICHED IN SURFACE-LABELED PROTEOME PROTEIN 9"/>
    <property type="match status" value="1"/>
</dbReference>
<dbReference type="CDD" id="cd01099">
    <property type="entry name" value="PAN_AP_HGF"/>
    <property type="match status" value="1"/>
</dbReference>
<gene>
    <name evidence="3" type="ORF">KP79_PYT09012</name>
</gene>
<dbReference type="PROSITE" id="PS50948">
    <property type="entry name" value="PAN"/>
    <property type="match status" value="3"/>
</dbReference>
<dbReference type="AlphaFoldDB" id="A0A210QTF2"/>
<keyword evidence="1" id="KW-0812">Transmembrane</keyword>
<dbReference type="InterPro" id="IPR058831">
    <property type="entry name" value="LolA-like_dom_2nd"/>
</dbReference>
<dbReference type="SMART" id="SM00473">
    <property type="entry name" value="PAN_AP"/>
    <property type="match status" value="3"/>
</dbReference>
<dbReference type="SUPFAM" id="SSF57414">
    <property type="entry name" value="Hairpin loop containing domain-like"/>
    <property type="match status" value="4"/>
</dbReference>
<sequence>MNDNTYVPFHHFYDYVNFRIEIDVTSDVFLTPPGVVCPGRKQTRPVPVLQGAYIYREEIVAPTNNAITEADVWYDDLFGLVRYDFRPQPNTPPYYNTDAATEIHDFNTGIAYNIDKTMGNCTITPIKNSSFDASINVTTSLSGKPSFVLQMKSPGQLFYLDNSYTFEGQRFARDMVCDVFISKRSDFKLGGLTLNATFQFYFLAKTFTEKNNEGNIDQTATDIPVRLDISVSGIPYNARYNIYDFSQEHPELTKFDIRTCFDIDDKIPFKITFGGTFDAKVQAFREIFLFQSISVVSEASGVSPLRIQGVDFQMEYDQAFFVGTLLEKAPSIAKFRQIKGQVLQYHNDKTITYVSQASDCADYCVTNNFTCNSFDYCAQSQTCTLSRSHTEDGTLVGSGGSCDHYSRTLGSAFRPEVDMQTAWEKLRNAVVRGVFVLNIKFDTSTVSYKASDISSSVSLGGVRDPSSTATLKHFRAMHNKNVPNYDDDIEDGISVDDCAAACVATEVFICNSFEYEWQTGRCTLSHFHPDDDPKKIQNINGIDLYIRDYTSKFNLQKGTTVLSSSPVIYQGIYDVNECAKLCVDYHEFPCKSFDYCDQIGTCFIGKIHVLDVPKSSIKASPQCDHYSREYIDDFQHYQKKLMKMTQDRVITGISVLECAKACVDEENAGCATFSYCGNYTECRLSGVSLSSAGQSTVQASAYCDIYSRKYYPNGQVYAAPVTAPAASGYSGGAMAGLAVGMIALGLILAVVAVVIYLKSNNKTMDDMKISFKRMDENES</sequence>
<name>A0A210QTF2_MIZYE</name>
<dbReference type="Pfam" id="PF00024">
    <property type="entry name" value="PAN_1"/>
    <property type="match status" value="4"/>
</dbReference>
<dbReference type="OrthoDB" id="5983572at2759"/>
<dbReference type="Proteomes" id="UP000242188">
    <property type="component" value="Unassembled WGS sequence"/>
</dbReference>
<keyword evidence="4" id="KW-1185">Reference proteome</keyword>
<evidence type="ECO:0000313" key="3">
    <source>
        <dbReference type="EMBL" id="OWF52019.1"/>
    </source>
</evidence>
<dbReference type="InterPro" id="IPR003609">
    <property type="entry name" value="Pan_app"/>
</dbReference>
<protein>
    <recommendedName>
        <fullName evidence="2">Apple domain-containing protein</fullName>
    </recommendedName>
</protein>
<accession>A0A210QTF2</accession>
<proteinExistence type="predicted"/>
<evidence type="ECO:0000259" key="2">
    <source>
        <dbReference type="PROSITE" id="PS50948"/>
    </source>
</evidence>
<organism evidence="3 4">
    <name type="scientific">Mizuhopecten yessoensis</name>
    <name type="common">Japanese scallop</name>
    <name type="synonym">Patinopecten yessoensis</name>
    <dbReference type="NCBI Taxonomy" id="6573"/>
    <lineage>
        <taxon>Eukaryota</taxon>
        <taxon>Metazoa</taxon>
        <taxon>Spiralia</taxon>
        <taxon>Lophotrochozoa</taxon>
        <taxon>Mollusca</taxon>
        <taxon>Bivalvia</taxon>
        <taxon>Autobranchia</taxon>
        <taxon>Pteriomorphia</taxon>
        <taxon>Pectinida</taxon>
        <taxon>Pectinoidea</taxon>
        <taxon>Pectinidae</taxon>
        <taxon>Mizuhopecten</taxon>
    </lineage>
</organism>
<dbReference type="Gene3D" id="3.50.4.10">
    <property type="entry name" value="Hepatocyte Growth Factor"/>
    <property type="match status" value="4"/>
</dbReference>
<reference evidence="3 4" key="1">
    <citation type="journal article" date="2017" name="Nat. Ecol. Evol.">
        <title>Scallop genome provides insights into evolution of bilaterian karyotype and development.</title>
        <authorList>
            <person name="Wang S."/>
            <person name="Zhang J."/>
            <person name="Jiao W."/>
            <person name="Li J."/>
            <person name="Xun X."/>
            <person name="Sun Y."/>
            <person name="Guo X."/>
            <person name="Huan P."/>
            <person name="Dong B."/>
            <person name="Zhang L."/>
            <person name="Hu X."/>
            <person name="Sun X."/>
            <person name="Wang J."/>
            <person name="Zhao C."/>
            <person name="Wang Y."/>
            <person name="Wang D."/>
            <person name="Huang X."/>
            <person name="Wang R."/>
            <person name="Lv J."/>
            <person name="Li Y."/>
            <person name="Zhang Z."/>
            <person name="Liu B."/>
            <person name="Lu W."/>
            <person name="Hui Y."/>
            <person name="Liang J."/>
            <person name="Zhou Z."/>
            <person name="Hou R."/>
            <person name="Li X."/>
            <person name="Liu Y."/>
            <person name="Li H."/>
            <person name="Ning X."/>
            <person name="Lin Y."/>
            <person name="Zhao L."/>
            <person name="Xing Q."/>
            <person name="Dou J."/>
            <person name="Li Y."/>
            <person name="Mao J."/>
            <person name="Guo H."/>
            <person name="Dou H."/>
            <person name="Li T."/>
            <person name="Mu C."/>
            <person name="Jiang W."/>
            <person name="Fu Q."/>
            <person name="Fu X."/>
            <person name="Miao Y."/>
            <person name="Liu J."/>
            <person name="Yu Q."/>
            <person name="Li R."/>
            <person name="Liao H."/>
            <person name="Li X."/>
            <person name="Kong Y."/>
            <person name="Jiang Z."/>
            <person name="Chourrout D."/>
            <person name="Li R."/>
            <person name="Bao Z."/>
        </authorList>
    </citation>
    <scope>NUCLEOTIDE SEQUENCE [LARGE SCALE GENOMIC DNA]</scope>
    <source>
        <strain evidence="3 4">PY_sf001</strain>
    </source>
</reference>
<evidence type="ECO:0000256" key="1">
    <source>
        <dbReference type="SAM" id="Phobius"/>
    </source>
</evidence>
<comment type="caution">
    <text evidence="3">The sequence shown here is derived from an EMBL/GenBank/DDBJ whole genome shotgun (WGS) entry which is preliminary data.</text>
</comment>
<dbReference type="PANTHER" id="PTHR36902">
    <property type="entry name" value="ENRICHED IN SURFACE-LABELED PROTEOME PROTEIN 9"/>
    <property type="match status" value="1"/>
</dbReference>
<feature type="domain" description="Apple" evidence="2">
    <location>
        <begin position="329"/>
        <end position="409"/>
    </location>
</feature>
<dbReference type="EMBL" id="NEDP02001999">
    <property type="protein sequence ID" value="OWF52019.1"/>
    <property type="molecule type" value="Genomic_DNA"/>
</dbReference>
<feature type="transmembrane region" description="Helical" evidence="1">
    <location>
        <begin position="733"/>
        <end position="757"/>
    </location>
</feature>
<feature type="domain" description="Apple" evidence="2">
    <location>
        <begin position="623"/>
        <end position="710"/>
    </location>
</feature>
<evidence type="ECO:0000313" key="4">
    <source>
        <dbReference type="Proteomes" id="UP000242188"/>
    </source>
</evidence>
<keyword evidence="1" id="KW-0472">Membrane</keyword>
<keyword evidence="1" id="KW-1133">Transmembrane helix</keyword>
<dbReference type="Pfam" id="PF25898">
    <property type="entry name" value="LolA_2nd_metazoa"/>
    <property type="match status" value="1"/>
</dbReference>
<feature type="domain" description="Apple" evidence="2">
    <location>
        <begin position="469"/>
        <end position="549"/>
    </location>
</feature>